<accession>A0A1B8U432</accession>
<feature type="domain" description="PAS" evidence="1">
    <location>
        <begin position="90"/>
        <end position="180"/>
    </location>
</feature>
<name>A0A1B8U432_9FLAO</name>
<dbReference type="EMBL" id="LSFL01000013">
    <property type="protein sequence ID" value="OBY66636.1"/>
    <property type="molecule type" value="Genomic_DNA"/>
</dbReference>
<dbReference type="Proteomes" id="UP000092612">
    <property type="component" value="Unassembled WGS sequence"/>
</dbReference>
<dbReference type="SUPFAM" id="SSF55785">
    <property type="entry name" value="PYP-like sensor domain (PAS domain)"/>
    <property type="match status" value="1"/>
</dbReference>
<dbReference type="Pfam" id="PF13426">
    <property type="entry name" value="PAS_9"/>
    <property type="match status" value="1"/>
</dbReference>
<comment type="caution">
    <text evidence="2">The sequence shown here is derived from an EMBL/GenBank/DDBJ whole genome shotgun (WGS) entry which is preliminary data.</text>
</comment>
<dbReference type="RefSeq" id="WP_068359366.1">
    <property type="nucleotide sequence ID" value="NZ_CP019337.1"/>
</dbReference>
<organism evidence="2 3">
    <name type="scientific">Polaribacter reichenbachii</name>
    <dbReference type="NCBI Taxonomy" id="996801"/>
    <lineage>
        <taxon>Bacteria</taxon>
        <taxon>Pseudomonadati</taxon>
        <taxon>Bacteroidota</taxon>
        <taxon>Flavobacteriia</taxon>
        <taxon>Flavobacteriales</taxon>
        <taxon>Flavobacteriaceae</taxon>
    </lineage>
</organism>
<evidence type="ECO:0000313" key="3">
    <source>
        <dbReference type="Proteomes" id="UP000092612"/>
    </source>
</evidence>
<protein>
    <submittedName>
        <fullName evidence="2">Diguanylate cyclase</fullName>
    </submittedName>
</protein>
<dbReference type="NCBIfam" id="TIGR00229">
    <property type="entry name" value="sensory_box"/>
    <property type="match status" value="1"/>
</dbReference>
<dbReference type="STRING" id="996801.BW723_17240"/>
<sequence>MKNNISKMSSLDIYLSNLSDKEYEEIKHKFSTQKLKVMPLISWDLFTLDYQKRIDEAKKKTELQQVLSFAKQFNWQNNLKQAFSENEYEALIITDKNQNIIWVNEGFTFMTGYSKSFAINKNPRFLQGNNTSLETKKRVKKKIALNKPFKDFIINQRKDKSNYKCEIKIIPLYNEHTTHYIAFEKQVV</sequence>
<dbReference type="AlphaFoldDB" id="A0A1B8U432"/>
<reference evidence="3" key="1">
    <citation type="submission" date="2016-02" db="EMBL/GenBank/DDBJ databases">
        <title>Paenibacillus sp. LPB0068, isolated from Crassostrea gigas.</title>
        <authorList>
            <person name="Shin S.-K."/>
            <person name="Yi H."/>
        </authorList>
    </citation>
    <scope>NUCLEOTIDE SEQUENCE [LARGE SCALE GENOMIC DNA]</scope>
    <source>
        <strain evidence="3">KCTC 23969</strain>
    </source>
</reference>
<dbReference type="InterPro" id="IPR035965">
    <property type="entry name" value="PAS-like_dom_sf"/>
</dbReference>
<gene>
    <name evidence="2" type="ORF">LPB301_06460</name>
</gene>
<keyword evidence="3" id="KW-1185">Reference proteome</keyword>
<dbReference type="OrthoDB" id="5760647at2"/>
<evidence type="ECO:0000313" key="2">
    <source>
        <dbReference type="EMBL" id="OBY66636.1"/>
    </source>
</evidence>
<dbReference type="Gene3D" id="3.30.450.20">
    <property type="entry name" value="PAS domain"/>
    <property type="match status" value="1"/>
</dbReference>
<evidence type="ECO:0000259" key="1">
    <source>
        <dbReference type="Pfam" id="PF13426"/>
    </source>
</evidence>
<dbReference type="InterPro" id="IPR000014">
    <property type="entry name" value="PAS"/>
</dbReference>
<proteinExistence type="predicted"/>
<dbReference type="KEGG" id="prn:BW723_17240"/>